<protein>
    <submittedName>
        <fullName evidence="7">Uncharacterized protein</fullName>
    </submittedName>
</protein>
<dbReference type="EMBL" id="CAJPWZ010002951">
    <property type="protein sequence ID" value="CAG2248888.1"/>
    <property type="molecule type" value="Genomic_DNA"/>
</dbReference>
<dbReference type="SMART" id="SM00336">
    <property type="entry name" value="BBOX"/>
    <property type="match status" value="2"/>
</dbReference>
<keyword evidence="1" id="KW-0479">Metal-binding</keyword>
<dbReference type="SMART" id="SM00184">
    <property type="entry name" value="RING"/>
    <property type="match status" value="1"/>
</dbReference>
<accession>A0A8S3UTP3</accession>
<dbReference type="AlphaFoldDB" id="A0A8S3UTP3"/>
<dbReference type="InterPro" id="IPR017907">
    <property type="entry name" value="Znf_RING_CS"/>
</dbReference>
<proteinExistence type="predicted"/>
<feature type="domain" description="RING-type" evidence="5">
    <location>
        <begin position="13"/>
        <end position="53"/>
    </location>
</feature>
<dbReference type="PROSITE" id="PS50089">
    <property type="entry name" value="ZF_RING_2"/>
    <property type="match status" value="1"/>
</dbReference>
<evidence type="ECO:0000256" key="3">
    <source>
        <dbReference type="ARBA" id="ARBA00022833"/>
    </source>
</evidence>
<dbReference type="InterPro" id="IPR000315">
    <property type="entry name" value="Znf_B-box"/>
</dbReference>
<name>A0A8S3UTP3_MYTED</name>
<dbReference type="PROSITE" id="PS50119">
    <property type="entry name" value="ZF_BBOX"/>
    <property type="match status" value="2"/>
</dbReference>
<dbReference type="SUPFAM" id="SSF57845">
    <property type="entry name" value="B-box zinc-binding domain"/>
    <property type="match status" value="1"/>
</dbReference>
<sequence>MAEGRRIEYQDLCGICKSVYTTPRLLDCCHVFCSPCIAKLIENGQIFRCPLCRREMPKPEGGVDGFSLFPFIEKRNDESNTEKERTCEMCDETEVHSRCEDCDQNMCKNCHDYHLKNTTFKKHKIVDDKNKEVFKDERISKDIQCDKHTKELSLYCKSCNLPICEECQTSDHACHKTENLDIVIKAMKSTLKTSMISLKSKIPFLDNIVENAKSEENKYWKDIRQMQAEVRSVASSLKELICKSVDIVMFENLDILESFSRVDKKTIETYVEEAELNRLSNIRLITAIEATINYGYSKEIVRLCSTLGTDTRMYNEEYSGSELKLHRPIFKPGTFSYNQIHDSFGIIERESNIKVLLKPQFPCLQIRRVPNYRHFTKKSSFQSNTGITCTSMMATGDSHVCVTNMQTRQNYGYTGTINIFDMNGKSKQLLTPNISGIRFNIIGMSKGQIFFWDNNKIDCIQMQTEEKFGTTIDSWENDIQGLSPEGRACIMNNGNMLVLLKDKFYEVEATGKTVRTFNCNENSQMTDFQANCILYTKTKMILVGYNHKILAITLSGDLRYSHTFKGSSVNSMCNDRHGNVFVADSNNHGILMLTSDGHFIRNVLTSEKDGLTFPLYVALDGRGNLWIQTSQYNNNNNIEVFSYL</sequence>
<comment type="caution">
    <text evidence="7">The sequence shown here is derived from an EMBL/GenBank/DDBJ whole genome shotgun (WGS) entry which is preliminary data.</text>
</comment>
<evidence type="ECO:0000313" key="8">
    <source>
        <dbReference type="Proteomes" id="UP000683360"/>
    </source>
</evidence>
<evidence type="ECO:0000313" key="7">
    <source>
        <dbReference type="EMBL" id="CAG2248888.1"/>
    </source>
</evidence>
<dbReference type="PANTHER" id="PTHR25462:SF296">
    <property type="entry name" value="MEIOTIC P26, ISOFORM F"/>
    <property type="match status" value="1"/>
</dbReference>
<evidence type="ECO:0000259" key="6">
    <source>
        <dbReference type="PROSITE" id="PS50119"/>
    </source>
</evidence>
<feature type="domain" description="B box-type" evidence="6">
    <location>
        <begin position="82"/>
        <end position="128"/>
    </location>
</feature>
<dbReference type="InterPro" id="IPR011042">
    <property type="entry name" value="6-blade_b-propeller_TolB-like"/>
</dbReference>
<dbReference type="SUPFAM" id="SSF101898">
    <property type="entry name" value="NHL repeat"/>
    <property type="match status" value="1"/>
</dbReference>
<keyword evidence="8" id="KW-1185">Reference proteome</keyword>
<keyword evidence="2 4" id="KW-0863">Zinc-finger</keyword>
<dbReference type="Pfam" id="PF00643">
    <property type="entry name" value="zf-B_box"/>
    <property type="match status" value="1"/>
</dbReference>
<dbReference type="PANTHER" id="PTHR25462">
    <property type="entry name" value="BONUS, ISOFORM C-RELATED"/>
    <property type="match status" value="1"/>
</dbReference>
<dbReference type="Gene3D" id="3.30.40.10">
    <property type="entry name" value="Zinc/RING finger domain, C3HC4 (zinc finger)"/>
    <property type="match status" value="1"/>
</dbReference>
<dbReference type="InterPro" id="IPR013083">
    <property type="entry name" value="Znf_RING/FYVE/PHD"/>
</dbReference>
<evidence type="ECO:0000256" key="1">
    <source>
        <dbReference type="ARBA" id="ARBA00022723"/>
    </source>
</evidence>
<dbReference type="GO" id="GO:0008270">
    <property type="term" value="F:zinc ion binding"/>
    <property type="evidence" value="ECO:0007669"/>
    <property type="project" value="UniProtKB-KW"/>
</dbReference>
<dbReference type="InterPro" id="IPR047153">
    <property type="entry name" value="TRIM45/56/19-like"/>
</dbReference>
<gene>
    <name evidence="7" type="ORF">MEDL_60650</name>
</gene>
<dbReference type="Pfam" id="PF00097">
    <property type="entry name" value="zf-C3HC4"/>
    <property type="match status" value="1"/>
</dbReference>
<evidence type="ECO:0000259" key="5">
    <source>
        <dbReference type="PROSITE" id="PS50089"/>
    </source>
</evidence>
<evidence type="ECO:0000256" key="4">
    <source>
        <dbReference type="PROSITE-ProRule" id="PRU00024"/>
    </source>
</evidence>
<reference evidence="7" key="1">
    <citation type="submission" date="2021-03" db="EMBL/GenBank/DDBJ databases">
        <authorList>
            <person name="Bekaert M."/>
        </authorList>
    </citation>
    <scope>NUCLEOTIDE SEQUENCE</scope>
</reference>
<dbReference type="Proteomes" id="UP000683360">
    <property type="component" value="Unassembled WGS sequence"/>
</dbReference>
<dbReference type="OrthoDB" id="6048873at2759"/>
<dbReference type="Gene3D" id="2.120.10.30">
    <property type="entry name" value="TolB, C-terminal domain"/>
    <property type="match status" value="1"/>
</dbReference>
<keyword evidence="3" id="KW-0862">Zinc</keyword>
<dbReference type="PROSITE" id="PS00518">
    <property type="entry name" value="ZF_RING_1"/>
    <property type="match status" value="1"/>
</dbReference>
<feature type="domain" description="B box-type" evidence="6">
    <location>
        <begin position="140"/>
        <end position="180"/>
    </location>
</feature>
<dbReference type="InterPro" id="IPR018957">
    <property type="entry name" value="Znf_C3HC4_RING-type"/>
</dbReference>
<dbReference type="CDD" id="cd19757">
    <property type="entry name" value="Bbox1"/>
    <property type="match status" value="1"/>
</dbReference>
<dbReference type="InterPro" id="IPR001841">
    <property type="entry name" value="Znf_RING"/>
</dbReference>
<organism evidence="7 8">
    <name type="scientific">Mytilus edulis</name>
    <name type="common">Blue mussel</name>
    <dbReference type="NCBI Taxonomy" id="6550"/>
    <lineage>
        <taxon>Eukaryota</taxon>
        <taxon>Metazoa</taxon>
        <taxon>Spiralia</taxon>
        <taxon>Lophotrochozoa</taxon>
        <taxon>Mollusca</taxon>
        <taxon>Bivalvia</taxon>
        <taxon>Autobranchia</taxon>
        <taxon>Pteriomorphia</taxon>
        <taxon>Mytilida</taxon>
        <taxon>Mytiloidea</taxon>
        <taxon>Mytilidae</taxon>
        <taxon>Mytilinae</taxon>
        <taxon>Mytilus</taxon>
    </lineage>
</organism>
<dbReference type="Gene3D" id="3.30.160.60">
    <property type="entry name" value="Classic Zinc Finger"/>
    <property type="match status" value="1"/>
</dbReference>
<evidence type="ECO:0000256" key="2">
    <source>
        <dbReference type="ARBA" id="ARBA00022771"/>
    </source>
</evidence>
<dbReference type="SUPFAM" id="SSF57850">
    <property type="entry name" value="RING/U-box"/>
    <property type="match status" value="1"/>
</dbReference>